<dbReference type="HOGENOM" id="CLU_712217_0_0_1"/>
<sequence>MEATTGNSSQLPAYTALRWGEFVANPHLLYNLCPGSSNRIENKVMNMSIWTNPINREFKVESIEELERLSNDLLTKPILFHVKLQHQKAEYYGVMEVHKTWKGEFAVLVNTRYPGIREVLTHKLLEITQHMQEGKEFCLQLDFGPAMKQWYSWAVDSQPDLFDIRRSSNSGHMEISIHNYSTPVDYCMNPLCIVGCFPFWLLLGGPCCCVNSQNEEMYQRLPPFSESTCCPNYRVRVFKEMEDTAENSSQLPAYTALKWGDFVTNPHLLYNLCPGPSNHREDNWINLSYSREFKVNNIEELERLRDEMLTKPILFHVKLEHHKTEHYLVVRVHKTWKGVSLRVTVRQNMPPPRPPQYSNPQEPPSYQPREGPGDYDPTPPPPYPGNNC</sequence>
<dbReference type="InParanoid" id="K1R9E1"/>
<feature type="compositionally biased region" description="Pro residues" evidence="1">
    <location>
        <begin position="377"/>
        <end position="388"/>
    </location>
</feature>
<dbReference type="EMBL" id="JH816397">
    <property type="protein sequence ID" value="EKC40289.1"/>
    <property type="molecule type" value="Genomic_DNA"/>
</dbReference>
<organism evidence="2">
    <name type="scientific">Magallana gigas</name>
    <name type="common">Pacific oyster</name>
    <name type="synonym">Crassostrea gigas</name>
    <dbReference type="NCBI Taxonomy" id="29159"/>
    <lineage>
        <taxon>Eukaryota</taxon>
        <taxon>Metazoa</taxon>
        <taxon>Spiralia</taxon>
        <taxon>Lophotrochozoa</taxon>
        <taxon>Mollusca</taxon>
        <taxon>Bivalvia</taxon>
        <taxon>Autobranchia</taxon>
        <taxon>Pteriomorphia</taxon>
        <taxon>Ostreida</taxon>
        <taxon>Ostreoidea</taxon>
        <taxon>Ostreidae</taxon>
        <taxon>Magallana</taxon>
    </lineage>
</organism>
<proteinExistence type="predicted"/>
<evidence type="ECO:0000313" key="2">
    <source>
        <dbReference type="EMBL" id="EKC40289.1"/>
    </source>
</evidence>
<feature type="region of interest" description="Disordered" evidence="1">
    <location>
        <begin position="345"/>
        <end position="388"/>
    </location>
</feature>
<feature type="compositionally biased region" description="Pro residues" evidence="1">
    <location>
        <begin position="349"/>
        <end position="366"/>
    </location>
</feature>
<dbReference type="AlphaFoldDB" id="K1R9E1"/>
<accession>K1R9E1</accession>
<protein>
    <submittedName>
        <fullName evidence="2">Uncharacterized protein</fullName>
    </submittedName>
</protein>
<gene>
    <name evidence="2" type="ORF">CGI_10023723</name>
</gene>
<name>K1R9E1_MAGGI</name>
<reference evidence="2" key="1">
    <citation type="journal article" date="2012" name="Nature">
        <title>The oyster genome reveals stress adaptation and complexity of shell formation.</title>
        <authorList>
            <person name="Zhang G."/>
            <person name="Fang X."/>
            <person name="Guo X."/>
            <person name="Li L."/>
            <person name="Luo R."/>
            <person name="Xu F."/>
            <person name="Yang P."/>
            <person name="Zhang L."/>
            <person name="Wang X."/>
            <person name="Qi H."/>
            <person name="Xiong Z."/>
            <person name="Que H."/>
            <person name="Xie Y."/>
            <person name="Holland P.W."/>
            <person name="Paps J."/>
            <person name="Zhu Y."/>
            <person name="Wu F."/>
            <person name="Chen Y."/>
            <person name="Wang J."/>
            <person name="Peng C."/>
            <person name="Meng J."/>
            <person name="Yang L."/>
            <person name="Liu J."/>
            <person name="Wen B."/>
            <person name="Zhang N."/>
            <person name="Huang Z."/>
            <person name="Zhu Q."/>
            <person name="Feng Y."/>
            <person name="Mount A."/>
            <person name="Hedgecock D."/>
            <person name="Xu Z."/>
            <person name="Liu Y."/>
            <person name="Domazet-Loso T."/>
            <person name="Du Y."/>
            <person name="Sun X."/>
            <person name="Zhang S."/>
            <person name="Liu B."/>
            <person name="Cheng P."/>
            <person name="Jiang X."/>
            <person name="Li J."/>
            <person name="Fan D."/>
            <person name="Wang W."/>
            <person name="Fu W."/>
            <person name="Wang T."/>
            <person name="Wang B."/>
            <person name="Zhang J."/>
            <person name="Peng Z."/>
            <person name="Li Y."/>
            <person name="Li N."/>
            <person name="Wang J."/>
            <person name="Chen M."/>
            <person name="He Y."/>
            <person name="Tan F."/>
            <person name="Song X."/>
            <person name="Zheng Q."/>
            <person name="Huang R."/>
            <person name="Yang H."/>
            <person name="Du X."/>
            <person name="Chen L."/>
            <person name="Yang M."/>
            <person name="Gaffney P.M."/>
            <person name="Wang S."/>
            <person name="Luo L."/>
            <person name="She Z."/>
            <person name="Ming Y."/>
            <person name="Huang W."/>
            <person name="Zhang S."/>
            <person name="Huang B."/>
            <person name="Zhang Y."/>
            <person name="Qu T."/>
            <person name="Ni P."/>
            <person name="Miao G."/>
            <person name="Wang J."/>
            <person name="Wang Q."/>
            <person name="Steinberg C.E."/>
            <person name="Wang H."/>
            <person name="Li N."/>
            <person name="Qian L."/>
            <person name="Zhang G."/>
            <person name="Li Y."/>
            <person name="Yang H."/>
            <person name="Liu X."/>
            <person name="Wang J."/>
            <person name="Yin Y."/>
            <person name="Wang J."/>
        </authorList>
    </citation>
    <scope>NUCLEOTIDE SEQUENCE [LARGE SCALE GENOMIC DNA]</scope>
    <source>
        <strain evidence="2">05x7-T-G4-1.051#20</strain>
    </source>
</reference>
<evidence type="ECO:0000256" key="1">
    <source>
        <dbReference type="SAM" id="MobiDB-lite"/>
    </source>
</evidence>